<reference evidence="2 3" key="1">
    <citation type="submission" date="2016-09" db="EMBL/GenBank/DDBJ databases">
        <title>The draft genome of Dichanthelium oligosanthes: A C3 panicoid grass species.</title>
        <authorList>
            <person name="Studer A.J."/>
            <person name="Schnable J.C."/>
            <person name="Brutnell T.P."/>
        </authorList>
    </citation>
    <scope>NUCLEOTIDE SEQUENCE [LARGE SCALE GENOMIC DNA]</scope>
    <source>
        <strain evidence="3">cv. Kellogg 1175</strain>
        <tissue evidence="2">Leaf</tissue>
    </source>
</reference>
<organism evidence="2 3">
    <name type="scientific">Dichanthelium oligosanthes</name>
    <dbReference type="NCBI Taxonomy" id="888268"/>
    <lineage>
        <taxon>Eukaryota</taxon>
        <taxon>Viridiplantae</taxon>
        <taxon>Streptophyta</taxon>
        <taxon>Embryophyta</taxon>
        <taxon>Tracheophyta</taxon>
        <taxon>Spermatophyta</taxon>
        <taxon>Magnoliopsida</taxon>
        <taxon>Liliopsida</taxon>
        <taxon>Poales</taxon>
        <taxon>Poaceae</taxon>
        <taxon>PACMAD clade</taxon>
        <taxon>Panicoideae</taxon>
        <taxon>Panicodae</taxon>
        <taxon>Paniceae</taxon>
        <taxon>Dichantheliinae</taxon>
        <taxon>Dichanthelium</taxon>
    </lineage>
</organism>
<protein>
    <recommendedName>
        <fullName evidence="1">F-box protein AT5G49610-like beta-propeller domain-containing protein</fullName>
    </recommendedName>
</protein>
<feature type="domain" description="F-box protein AT5G49610-like beta-propeller" evidence="1">
    <location>
        <begin position="98"/>
        <end position="295"/>
    </location>
</feature>
<dbReference type="Gene3D" id="1.20.1280.50">
    <property type="match status" value="1"/>
</dbReference>
<dbReference type="AlphaFoldDB" id="A0A1E5UKZ7"/>
<accession>A0A1E5UKZ7</accession>
<dbReference type="InterPro" id="IPR036047">
    <property type="entry name" value="F-box-like_dom_sf"/>
</dbReference>
<name>A0A1E5UKZ7_9POAL</name>
<dbReference type="PANTHER" id="PTHR32133:SF386">
    <property type="entry name" value="F-BOX DOMAIN-CONTAINING PROTEIN"/>
    <property type="match status" value="1"/>
</dbReference>
<dbReference type="InterPro" id="IPR011043">
    <property type="entry name" value="Gal_Oxase/kelch_b-propeller"/>
</dbReference>
<dbReference type="SUPFAM" id="SSF81383">
    <property type="entry name" value="F-box domain"/>
    <property type="match status" value="1"/>
</dbReference>
<evidence type="ECO:0000313" key="3">
    <source>
        <dbReference type="Proteomes" id="UP000095767"/>
    </source>
</evidence>
<sequence>MAEALTDELVEEILVRLPPGDPVSLARAAAACRQWRRVASAPSFRHAFARRHRAAPMLGFVANLRDGDGGDPYDFVARFVPATPFRPRRPDRRDRRALDARHGRVLLLTTPWGPNLEVWDPVTDQLRALPRPPLPDSPFSWNAAVACAAAHGECDHLACSRGPFLVVFLDSDTEDMRVHVYSSESGAWTGPVYGPPSPTYGVEMVPTALVGNAIHFLIDATNSILKYDLATRSVSVIHLPPGFVSDFAVLTTSEDGGLGFARVEKSRLWLWSSMETGPEGDAVWTQNRSVELETLLGVEAASIDNDCVGFAHGVGLFFVRTEDAWFSIDLKSGWVKEEDCGDGHTHGIVPYTSFYTPGTTLLSP</sequence>
<dbReference type="OrthoDB" id="628792at2759"/>
<evidence type="ECO:0000313" key="2">
    <source>
        <dbReference type="EMBL" id="OEL13554.1"/>
    </source>
</evidence>
<gene>
    <name evidence="2" type="ORF">BAE44_0025426</name>
</gene>
<dbReference type="InterPro" id="IPR056594">
    <property type="entry name" value="AT5G49610-like_b-prop"/>
</dbReference>
<dbReference type="Proteomes" id="UP000095767">
    <property type="component" value="Unassembled WGS sequence"/>
</dbReference>
<evidence type="ECO:0000259" key="1">
    <source>
        <dbReference type="Pfam" id="PF23635"/>
    </source>
</evidence>
<dbReference type="PANTHER" id="PTHR32133">
    <property type="entry name" value="OS07G0120400 PROTEIN"/>
    <property type="match status" value="1"/>
</dbReference>
<keyword evidence="3" id="KW-1185">Reference proteome</keyword>
<dbReference type="Pfam" id="PF23635">
    <property type="entry name" value="Beta-prop_AT5G49610-like"/>
    <property type="match status" value="1"/>
</dbReference>
<dbReference type="EMBL" id="LWDX02072984">
    <property type="protein sequence ID" value="OEL13554.1"/>
    <property type="molecule type" value="Genomic_DNA"/>
</dbReference>
<comment type="caution">
    <text evidence="2">The sequence shown here is derived from an EMBL/GenBank/DDBJ whole genome shotgun (WGS) entry which is preliminary data.</text>
</comment>
<dbReference type="SUPFAM" id="SSF50965">
    <property type="entry name" value="Galactose oxidase, central domain"/>
    <property type="match status" value="1"/>
</dbReference>
<proteinExistence type="predicted"/>